<dbReference type="GO" id="GO:0042054">
    <property type="term" value="F:histone methyltransferase activity"/>
    <property type="evidence" value="ECO:0007669"/>
    <property type="project" value="InterPro"/>
</dbReference>
<dbReference type="GO" id="GO:0008170">
    <property type="term" value="F:N-methyltransferase activity"/>
    <property type="evidence" value="ECO:0007669"/>
    <property type="project" value="UniProtKB-ARBA"/>
</dbReference>
<feature type="domain" description="SET" evidence="8">
    <location>
        <begin position="101"/>
        <end position="225"/>
    </location>
</feature>
<dbReference type="GO" id="GO:0005634">
    <property type="term" value="C:nucleus"/>
    <property type="evidence" value="ECO:0007669"/>
    <property type="project" value="InterPro"/>
</dbReference>
<name>A0A834JGK2_VESGE</name>
<gene>
    <name evidence="11" type="ORF">HZH68_012973</name>
</gene>
<dbReference type="InterPro" id="IPR046341">
    <property type="entry name" value="SET_dom_sf"/>
</dbReference>
<dbReference type="Gene3D" id="2.170.270.10">
    <property type="entry name" value="SET domain"/>
    <property type="match status" value="1"/>
</dbReference>
<dbReference type="EMBL" id="JACSDZ010000014">
    <property type="protein sequence ID" value="KAF7387296.1"/>
    <property type="molecule type" value="Genomic_DNA"/>
</dbReference>
<evidence type="ECO:0000256" key="1">
    <source>
        <dbReference type="ARBA" id="ARBA00004286"/>
    </source>
</evidence>
<dbReference type="GO" id="GO:0032259">
    <property type="term" value="P:methylation"/>
    <property type="evidence" value="ECO:0007669"/>
    <property type="project" value="UniProtKB-KW"/>
</dbReference>
<dbReference type="Pfam" id="PF00856">
    <property type="entry name" value="SET"/>
    <property type="match status" value="1"/>
</dbReference>
<dbReference type="Pfam" id="PF05033">
    <property type="entry name" value="Pre-SET"/>
    <property type="match status" value="1"/>
</dbReference>
<reference evidence="11" key="1">
    <citation type="journal article" date="2020" name="G3 (Bethesda)">
        <title>High-Quality Assemblies for Three Invasive Social Wasps from the &lt;i&gt;Vespula&lt;/i&gt; Genus.</title>
        <authorList>
            <person name="Harrop T.W.R."/>
            <person name="Guhlin J."/>
            <person name="McLaughlin G.M."/>
            <person name="Permina E."/>
            <person name="Stockwell P."/>
            <person name="Gilligan J."/>
            <person name="Le Lec M.F."/>
            <person name="Gruber M.A.M."/>
            <person name="Quinn O."/>
            <person name="Lovegrove M."/>
            <person name="Duncan E.J."/>
            <person name="Remnant E.J."/>
            <person name="Van Eeckhoven J."/>
            <person name="Graham B."/>
            <person name="Knapp R.A."/>
            <person name="Langford K.W."/>
            <person name="Kronenberg Z."/>
            <person name="Press M.O."/>
            <person name="Eacker S.M."/>
            <person name="Wilson-Rankin E.E."/>
            <person name="Purcell J."/>
            <person name="Lester P.J."/>
            <person name="Dearden P.K."/>
        </authorList>
    </citation>
    <scope>NUCLEOTIDE SEQUENCE</scope>
    <source>
        <strain evidence="11">Linc-1</strain>
    </source>
</reference>
<evidence type="ECO:0000256" key="5">
    <source>
        <dbReference type="ARBA" id="ARBA00022691"/>
    </source>
</evidence>
<dbReference type="InterPro" id="IPR007728">
    <property type="entry name" value="Pre-SET_dom"/>
</dbReference>
<keyword evidence="7" id="KW-0862">Zinc</keyword>
<feature type="domain" description="Post-SET" evidence="10">
    <location>
        <begin position="235"/>
        <end position="251"/>
    </location>
</feature>
<feature type="domain" description="Pre-SET" evidence="9">
    <location>
        <begin position="43"/>
        <end position="98"/>
    </location>
</feature>
<accession>A0A834JGK2</accession>
<dbReference type="SMART" id="SM00317">
    <property type="entry name" value="SET"/>
    <property type="match status" value="1"/>
</dbReference>
<dbReference type="GO" id="GO:0008270">
    <property type="term" value="F:zinc ion binding"/>
    <property type="evidence" value="ECO:0007669"/>
    <property type="project" value="InterPro"/>
</dbReference>
<dbReference type="InterPro" id="IPR050973">
    <property type="entry name" value="H3K9_Histone-Lys_N-MTase"/>
</dbReference>
<keyword evidence="5" id="KW-0949">S-adenosyl-L-methionine</keyword>
<dbReference type="GO" id="GO:0005694">
    <property type="term" value="C:chromosome"/>
    <property type="evidence" value="ECO:0007669"/>
    <property type="project" value="UniProtKB-SubCell"/>
</dbReference>
<evidence type="ECO:0000313" key="12">
    <source>
        <dbReference type="Proteomes" id="UP000617340"/>
    </source>
</evidence>
<keyword evidence="3" id="KW-0489">Methyltransferase</keyword>
<evidence type="ECO:0000256" key="6">
    <source>
        <dbReference type="ARBA" id="ARBA00022723"/>
    </source>
</evidence>
<evidence type="ECO:0000256" key="7">
    <source>
        <dbReference type="ARBA" id="ARBA00022833"/>
    </source>
</evidence>
<evidence type="ECO:0000259" key="9">
    <source>
        <dbReference type="PROSITE" id="PS50867"/>
    </source>
</evidence>
<dbReference type="SUPFAM" id="SSF82199">
    <property type="entry name" value="SET domain"/>
    <property type="match status" value="1"/>
</dbReference>
<dbReference type="InterPro" id="IPR003616">
    <property type="entry name" value="Post-SET_dom"/>
</dbReference>
<proteinExistence type="predicted"/>
<keyword evidence="12" id="KW-1185">Reference proteome</keyword>
<dbReference type="PROSITE" id="PS50867">
    <property type="entry name" value="PRE_SET"/>
    <property type="match status" value="1"/>
</dbReference>
<dbReference type="InterPro" id="IPR001214">
    <property type="entry name" value="SET_dom"/>
</dbReference>
<dbReference type="PANTHER" id="PTHR46223">
    <property type="entry name" value="HISTONE-LYSINE N-METHYLTRANSFERASE SUV39H"/>
    <property type="match status" value="1"/>
</dbReference>
<dbReference type="PROSITE" id="PS50280">
    <property type="entry name" value="SET"/>
    <property type="match status" value="1"/>
</dbReference>
<keyword evidence="6" id="KW-0479">Metal-binding</keyword>
<organism evidence="11 12">
    <name type="scientific">Vespula germanica</name>
    <name type="common">German yellow jacket</name>
    <name type="synonym">Paravespula germanica</name>
    <dbReference type="NCBI Taxonomy" id="30212"/>
    <lineage>
        <taxon>Eukaryota</taxon>
        <taxon>Metazoa</taxon>
        <taxon>Ecdysozoa</taxon>
        <taxon>Arthropoda</taxon>
        <taxon>Hexapoda</taxon>
        <taxon>Insecta</taxon>
        <taxon>Pterygota</taxon>
        <taxon>Neoptera</taxon>
        <taxon>Endopterygota</taxon>
        <taxon>Hymenoptera</taxon>
        <taxon>Apocrita</taxon>
        <taxon>Aculeata</taxon>
        <taxon>Vespoidea</taxon>
        <taxon>Vespidae</taxon>
        <taxon>Vespinae</taxon>
        <taxon>Vespula</taxon>
    </lineage>
</organism>
<dbReference type="PANTHER" id="PTHR46223:SF3">
    <property type="entry name" value="HISTONE-LYSINE N-METHYLTRANSFERASE SET-23"/>
    <property type="match status" value="1"/>
</dbReference>
<dbReference type="PROSITE" id="PS50868">
    <property type="entry name" value="POST_SET"/>
    <property type="match status" value="1"/>
</dbReference>
<comment type="subcellular location">
    <subcellularLocation>
        <location evidence="1">Chromosome</location>
    </subcellularLocation>
</comment>
<evidence type="ECO:0000256" key="4">
    <source>
        <dbReference type="ARBA" id="ARBA00022679"/>
    </source>
</evidence>
<evidence type="ECO:0000256" key="2">
    <source>
        <dbReference type="ARBA" id="ARBA00022454"/>
    </source>
</evidence>
<dbReference type="GO" id="GO:0008757">
    <property type="term" value="F:S-adenosylmethionine-dependent methyltransferase activity"/>
    <property type="evidence" value="ECO:0007669"/>
    <property type="project" value="UniProtKB-ARBA"/>
</dbReference>
<evidence type="ECO:0000259" key="10">
    <source>
        <dbReference type="PROSITE" id="PS50868"/>
    </source>
</evidence>
<dbReference type="Proteomes" id="UP000617340">
    <property type="component" value="Unassembled WGS sequence"/>
</dbReference>
<sequence>MVSMNFDLCIDEYTHDIPGVMYVTNNIPGPGINVDDFESVFTSGCSCTLECSKCTCTRGSANYINDCIVEEKLSVPILECNPYCTCSQNCGNRLVQRGPLNSLQVIKVAKKGLGLITTTLIKKGQFICEYAGEIISIDEARRRVEANKNDNSMNYVLVVSEHIGEQIIVTCVDPKYFGNIGRYSNHSCQPNANLVPVRVESVTPRLCLFASKDIENGEEITFNYASGVNSDNHLSDTPCFCGFSNCLGYLPHNSI</sequence>
<evidence type="ECO:0000313" key="11">
    <source>
        <dbReference type="EMBL" id="KAF7387296.1"/>
    </source>
</evidence>
<evidence type="ECO:0000259" key="8">
    <source>
        <dbReference type="PROSITE" id="PS50280"/>
    </source>
</evidence>
<comment type="caution">
    <text evidence="11">The sequence shown here is derived from an EMBL/GenBank/DDBJ whole genome shotgun (WGS) entry which is preliminary data.</text>
</comment>
<evidence type="ECO:0008006" key="13">
    <source>
        <dbReference type="Google" id="ProtNLM"/>
    </source>
</evidence>
<evidence type="ECO:0000256" key="3">
    <source>
        <dbReference type="ARBA" id="ARBA00022603"/>
    </source>
</evidence>
<keyword evidence="2" id="KW-0158">Chromosome</keyword>
<dbReference type="AlphaFoldDB" id="A0A834JGK2"/>
<protein>
    <recommendedName>
        <fullName evidence="13">Histone-lysine N-methyltransferase SETMAR</fullName>
    </recommendedName>
</protein>
<keyword evidence="4" id="KW-0808">Transferase</keyword>